<evidence type="ECO:0000256" key="3">
    <source>
        <dbReference type="ARBA" id="ARBA00023163"/>
    </source>
</evidence>
<dbReference type="InterPro" id="IPR050109">
    <property type="entry name" value="HTH-type_TetR-like_transc_reg"/>
</dbReference>
<evidence type="ECO:0000256" key="1">
    <source>
        <dbReference type="ARBA" id="ARBA00023015"/>
    </source>
</evidence>
<dbReference type="PROSITE" id="PS50977">
    <property type="entry name" value="HTH_TETR_2"/>
    <property type="match status" value="1"/>
</dbReference>
<dbReference type="SUPFAM" id="SSF46689">
    <property type="entry name" value="Homeodomain-like"/>
    <property type="match status" value="1"/>
</dbReference>
<evidence type="ECO:0000256" key="4">
    <source>
        <dbReference type="PROSITE-ProRule" id="PRU00335"/>
    </source>
</evidence>
<reference evidence="6 7" key="1">
    <citation type="submission" date="2018-06" db="EMBL/GenBank/DDBJ databases">
        <authorList>
            <consortium name="Pathogen Informatics"/>
            <person name="Doyle S."/>
        </authorList>
    </citation>
    <scope>NUCLEOTIDE SEQUENCE [LARGE SCALE GENOMIC DNA]</scope>
    <source>
        <strain evidence="6 7">NCTC11179</strain>
    </source>
</reference>
<dbReference type="SUPFAM" id="SSF48498">
    <property type="entry name" value="Tetracyclin repressor-like, C-terminal domain"/>
    <property type="match status" value="1"/>
</dbReference>
<name>A0A378RJI5_MYROD</name>
<dbReference type="GO" id="GO:0003700">
    <property type="term" value="F:DNA-binding transcription factor activity"/>
    <property type="evidence" value="ECO:0007669"/>
    <property type="project" value="TreeGrafter"/>
</dbReference>
<dbReference type="Pfam" id="PF00440">
    <property type="entry name" value="TetR_N"/>
    <property type="match status" value="1"/>
</dbReference>
<keyword evidence="1" id="KW-0805">Transcription regulation</keyword>
<dbReference type="InterPro" id="IPR036271">
    <property type="entry name" value="Tet_transcr_reg_TetR-rel_C_sf"/>
</dbReference>
<organism evidence="6 7">
    <name type="scientific">Myroides odoratus</name>
    <name type="common">Flavobacterium odoratum</name>
    <dbReference type="NCBI Taxonomy" id="256"/>
    <lineage>
        <taxon>Bacteria</taxon>
        <taxon>Pseudomonadati</taxon>
        <taxon>Bacteroidota</taxon>
        <taxon>Flavobacteriia</taxon>
        <taxon>Flavobacteriales</taxon>
        <taxon>Flavobacteriaceae</taxon>
        <taxon>Myroides</taxon>
    </lineage>
</organism>
<gene>
    <name evidence="6" type="ORF">NCTC11179_00705</name>
</gene>
<dbReference type="PRINTS" id="PR00455">
    <property type="entry name" value="HTHTETR"/>
</dbReference>
<accession>A0A378RJI5</accession>
<dbReference type="InterPro" id="IPR009057">
    <property type="entry name" value="Homeodomain-like_sf"/>
</dbReference>
<keyword evidence="2 4" id="KW-0238">DNA-binding</keyword>
<dbReference type="EMBL" id="UGQL01000001">
    <property type="protein sequence ID" value="STZ27172.1"/>
    <property type="molecule type" value="Genomic_DNA"/>
</dbReference>
<dbReference type="InterPro" id="IPR001647">
    <property type="entry name" value="HTH_TetR"/>
</dbReference>
<proteinExistence type="predicted"/>
<sequence>MKEQPTARKDAQQNKQTLIQTALELFKTQGPEVSLTDIAKAAQVSRMTCYRNFPDKQALIAAVFQHNLDQLASYGQQLKDEDQAFFKLLHAVVELQIDYSLLLPHMKEEQNREASQFLFSIFSDSVTQAKAANQLRPDFTLEEDLILVLMMMGGAIAAFTATQDKQQAQRALTLLVQGLQY</sequence>
<evidence type="ECO:0000313" key="7">
    <source>
        <dbReference type="Proteomes" id="UP000255024"/>
    </source>
</evidence>
<protein>
    <submittedName>
        <fullName evidence="6">DNA-binding transcriptional regulator EnvR</fullName>
    </submittedName>
</protein>
<evidence type="ECO:0000256" key="2">
    <source>
        <dbReference type="ARBA" id="ARBA00023125"/>
    </source>
</evidence>
<evidence type="ECO:0000259" key="5">
    <source>
        <dbReference type="PROSITE" id="PS50977"/>
    </source>
</evidence>
<keyword evidence="7" id="KW-1185">Reference proteome</keyword>
<dbReference type="AlphaFoldDB" id="A0A378RJI5"/>
<dbReference type="PANTHER" id="PTHR30055">
    <property type="entry name" value="HTH-TYPE TRANSCRIPTIONAL REGULATOR RUTR"/>
    <property type="match status" value="1"/>
</dbReference>
<dbReference type="Proteomes" id="UP000255024">
    <property type="component" value="Unassembled WGS sequence"/>
</dbReference>
<dbReference type="GO" id="GO:0000976">
    <property type="term" value="F:transcription cis-regulatory region binding"/>
    <property type="evidence" value="ECO:0007669"/>
    <property type="project" value="TreeGrafter"/>
</dbReference>
<dbReference type="PANTHER" id="PTHR30055:SF234">
    <property type="entry name" value="HTH-TYPE TRANSCRIPTIONAL REGULATOR BETI"/>
    <property type="match status" value="1"/>
</dbReference>
<evidence type="ECO:0000313" key="6">
    <source>
        <dbReference type="EMBL" id="STZ27172.1"/>
    </source>
</evidence>
<dbReference type="Gene3D" id="1.10.357.10">
    <property type="entry name" value="Tetracycline Repressor, domain 2"/>
    <property type="match status" value="1"/>
</dbReference>
<feature type="DNA-binding region" description="H-T-H motif" evidence="4">
    <location>
        <begin position="34"/>
        <end position="53"/>
    </location>
</feature>
<keyword evidence="3" id="KW-0804">Transcription</keyword>
<feature type="domain" description="HTH tetR-type" evidence="5">
    <location>
        <begin position="12"/>
        <end position="71"/>
    </location>
</feature>